<dbReference type="CDD" id="cd19757">
    <property type="entry name" value="Bbox1"/>
    <property type="match status" value="1"/>
</dbReference>
<keyword evidence="1" id="KW-0175">Coiled coil</keyword>
<evidence type="ECO:0008006" key="4">
    <source>
        <dbReference type="Google" id="ProtNLM"/>
    </source>
</evidence>
<proteinExistence type="predicted"/>
<dbReference type="Proteomes" id="UP000596742">
    <property type="component" value="Unassembled WGS sequence"/>
</dbReference>
<feature type="coiled-coil region" evidence="1">
    <location>
        <begin position="171"/>
        <end position="198"/>
    </location>
</feature>
<dbReference type="EMBL" id="UYJE01001570">
    <property type="protein sequence ID" value="VDI03226.1"/>
    <property type="molecule type" value="Genomic_DNA"/>
</dbReference>
<dbReference type="SUPFAM" id="SSF57845">
    <property type="entry name" value="B-box zinc-binding domain"/>
    <property type="match status" value="1"/>
</dbReference>
<keyword evidence="3" id="KW-1185">Reference proteome</keyword>
<dbReference type="SUPFAM" id="SSF101898">
    <property type="entry name" value="NHL repeat"/>
    <property type="match status" value="1"/>
</dbReference>
<protein>
    <recommendedName>
        <fullName evidence="4">B box-type domain-containing protein</fullName>
    </recommendedName>
</protein>
<dbReference type="CDD" id="cd19756">
    <property type="entry name" value="Bbox2"/>
    <property type="match status" value="1"/>
</dbReference>
<reference evidence="2" key="1">
    <citation type="submission" date="2018-11" db="EMBL/GenBank/DDBJ databases">
        <authorList>
            <person name="Alioto T."/>
            <person name="Alioto T."/>
        </authorList>
    </citation>
    <scope>NUCLEOTIDE SEQUENCE</scope>
</reference>
<dbReference type="OrthoDB" id="6146520at2759"/>
<evidence type="ECO:0000256" key="1">
    <source>
        <dbReference type="SAM" id="Coils"/>
    </source>
</evidence>
<name>A0A8B6CEE9_MYTGA</name>
<dbReference type="AlphaFoldDB" id="A0A8B6CEE9"/>
<sequence length="570" mass="65167">MAVYWCINCPHLLCENCYGHHKVLKATQSHKILSIDDYHMIGISIDESETYCPIHPTMRNKFFCVTHKAACCNTCKEETHGTECNVKLKKKLFKITDVQGDMNAMIETTKNIVENIRTGLLNDFCSVSDLENQKQIIFHEIKNSRQQVEKFLNEFERGVKEKLELACSAATKALIDNKENIEQKLNVIQKRTDTAEKIKESAVSGFQMFLIKNKFHTDYIEDQMQIECLLKEMKNVHFVAKPMYDLNHQANQITIRNGYEVRGVGHSLTGKKQQEFDDIEFSSSTVEADEGTVDKCVRSEKDIIPNDYISEHIITKESEKYKLNEHFLIERVNKDVCVICVRFLSSNKIVLTDDFVARVLVYNTNGSKVGQVKLKEAADEMTVIDETCIAVSLENEIVFLDVLQMKIKKKKLLDDYIEALSYANNKIYACMQHKGVLIMDLSGNILQTLPYIKGHLYICTTVTDILYSVIDENSNTLQCHYIDRKKIELFNFECSGKVNGIACDKDENVYIVIDNSKVIKFHNTTKTFSTVLTANDGLNNPLNIDCCDNGNRLLIINDGNVVNIYDNLNK</sequence>
<evidence type="ECO:0000313" key="3">
    <source>
        <dbReference type="Proteomes" id="UP000596742"/>
    </source>
</evidence>
<dbReference type="PANTHER" id="PTHR25462:SF229">
    <property type="entry name" value="TRANSCRIPTION INTERMEDIARY FACTOR 1-BETA"/>
    <property type="match status" value="1"/>
</dbReference>
<dbReference type="GO" id="GO:0006513">
    <property type="term" value="P:protein monoubiquitination"/>
    <property type="evidence" value="ECO:0007669"/>
    <property type="project" value="TreeGrafter"/>
</dbReference>
<accession>A0A8B6CEE9</accession>
<comment type="caution">
    <text evidence="2">The sequence shown here is derived from an EMBL/GenBank/DDBJ whole genome shotgun (WGS) entry which is preliminary data.</text>
</comment>
<dbReference type="InterPro" id="IPR047153">
    <property type="entry name" value="TRIM45/56/19-like"/>
</dbReference>
<organism evidence="2 3">
    <name type="scientific">Mytilus galloprovincialis</name>
    <name type="common">Mediterranean mussel</name>
    <dbReference type="NCBI Taxonomy" id="29158"/>
    <lineage>
        <taxon>Eukaryota</taxon>
        <taxon>Metazoa</taxon>
        <taxon>Spiralia</taxon>
        <taxon>Lophotrochozoa</taxon>
        <taxon>Mollusca</taxon>
        <taxon>Bivalvia</taxon>
        <taxon>Autobranchia</taxon>
        <taxon>Pteriomorphia</taxon>
        <taxon>Mytilida</taxon>
        <taxon>Mytiloidea</taxon>
        <taxon>Mytilidae</taxon>
        <taxon>Mytilinae</taxon>
        <taxon>Mytilus</taxon>
    </lineage>
</organism>
<dbReference type="Gene3D" id="3.30.160.60">
    <property type="entry name" value="Classic Zinc Finger"/>
    <property type="match status" value="1"/>
</dbReference>
<dbReference type="PANTHER" id="PTHR25462">
    <property type="entry name" value="BONUS, ISOFORM C-RELATED"/>
    <property type="match status" value="1"/>
</dbReference>
<dbReference type="GO" id="GO:0061630">
    <property type="term" value="F:ubiquitin protein ligase activity"/>
    <property type="evidence" value="ECO:0007669"/>
    <property type="project" value="TreeGrafter"/>
</dbReference>
<evidence type="ECO:0000313" key="2">
    <source>
        <dbReference type="EMBL" id="VDI03226.1"/>
    </source>
</evidence>
<gene>
    <name evidence="2" type="ORF">MGAL_10B036366</name>
</gene>